<evidence type="ECO:0000256" key="1">
    <source>
        <dbReference type="SAM" id="MobiDB-lite"/>
    </source>
</evidence>
<accession>A0A367FM69</accession>
<protein>
    <submittedName>
        <fullName evidence="2">Uncharacterized protein</fullName>
    </submittedName>
</protein>
<sequence length="204" mass="21545">MGVGGMTTPDQNTTEPAKAAESLGPDIGDPYGFGPGAWISVGGYFPPTTGQRTRERPQGVGDALDLDRPYDDRPNSDRANSDRPHPHRALTDQALTDRPQAHRAQTGRPNTDAAHSDPARTARPDAGRSRAGQLYAVALVTGSFAEHAVPWPGAVPRAEAAAACGILATVADIARSRVIWMPGVRMCQDCAEVVTGRANRDQAS</sequence>
<feature type="compositionally biased region" description="Basic and acidic residues" evidence="1">
    <location>
        <begin position="114"/>
        <end position="128"/>
    </location>
</feature>
<proteinExistence type="predicted"/>
<reference evidence="2 3" key="1">
    <citation type="submission" date="2018-06" db="EMBL/GenBank/DDBJ databases">
        <title>Sphaerisporangium craniellae sp. nov., isolated from a marine sponge in the South China Sea.</title>
        <authorList>
            <person name="Li L."/>
        </authorList>
    </citation>
    <scope>NUCLEOTIDE SEQUENCE [LARGE SCALE GENOMIC DNA]</scope>
    <source>
        <strain evidence="2 3">CCTCC AA 208026</strain>
    </source>
</reference>
<keyword evidence="3" id="KW-1185">Reference proteome</keyword>
<evidence type="ECO:0000313" key="2">
    <source>
        <dbReference type="EMBL" id="RCG31361.1"/>
    </source>
</evidence>
<feature type="compositionally biased region" description="Basic and acidic residues" evidence="1">
    <location>
        <begin position="65"/>
        <end position="84"/>
    </location>
</feature>
<organism evidence="2 3">
    <name type="scientific">Sphaerisporangium album</name>
    <dbReference type="NCBI Taxonomy" id="509200"/>
    <lineage>
        <taxon>Bacteria</taxon>
        <taxon>Bacillati</taxon>
        <taxon>Actinomycetota</taxon>
        <taxon>Actinomycetes</taxon>
        <taxon>Streptosporangiales</taxon>
        <taxon>Streptosporangiaceae</taxon>
        <taxon>Sphaerisporangium</taxon>
    </lineage>
</organism>
<comment type="caution">
    <text evidence="2">The sequence shown here is derived from an EMBL/GenBank/DDBJ whole genome shotgun (WGS) entry which is preliminary data.</text>
</comment>
<name>A0A367FM69_9ACTN</name>
<dbReference type="EMBL" id="QOIL01000005">
    <property type="protein sequence ID" value="RCG31361.1"/>
    <property type="molecule type" value="Genomic_DNA"/>
</dbReference>
<gene>
    <name evidence="2" type="ORF">DQ384_11675</name>
</gene>
<dbReference type="Proteomes" id="UP000253094">
    <property type="component" value="Unassembled WGS sequence"/>
</dbReference>
<evidence type="ECO:0000313" key="3">
    <source>
        <dbReference type="Proteomes" id="UP000253094"/>
    </source>
</evidence>
<feature type="region of interest" description="Disordered" evidence="1">
    <location>
        <begin position="1"/>
        <end position="128"/>
    </location>
</feature>
<dbReference type="AlphaFoldDB" id="A0A367FM69"/>